<dbReference type="GO" id="GO:0051539">
    <property type="term" value="F:4 iron, 4 sulfur cluster binding"/>
    <property type="evidence" value="ECO:0007669"/>
    <property type="project" value="UniProtKB-KW"/>
</dbReference>
<dbReference type="EMBL" id="JACRTL010000001">
    <property type="protein sequence ID" value="MBC8610311.1"/>
    <property type="molecule type" value="Genomic_DNA"/>
</dbReference>
<evidence type="ECO:0000313" key="10">
    <source>
        <dbReference type="EMBL" id="MBC8610311.1"/>
    </source>
</evidence>
<keyword evidence="1 8" id="KW-0813">Transport</keyword>
<dbReference type="RefSeq" id="WP_093988702.1">
    <property type="nucleotide sequence ID" value="NZ_FYDD01000003.1"/>
</dbReference>
<dbReference type="Pfam" id="PF01512">
    <property type="entry name" value="Complex1_51K"/>
    <property type="match status" value="1"/>
</dbReference>
<dbReference type="Pfam" id="PF13375">
    <property type="entry name" value="RnfC_N"/>
    <property type="match status" value="1"/>
</dbReference>
<dbReference type="PANTHER" id="PTHR43034">
    <property type="entry name" value="ION-TRANSLOCATING OXIDOREDUCTASE COMPLEX SUBUNIT C"/>
    <property type="match status" value="1"/>
</dbReference>
<keyword evidence="4 8" id="KW-0677">Repeat</keyword>
<organism evidence="10 11">
    <name type="scientific">Massiliimalia timonensis</name>
    <dbReference type="NCBI Taxonomy" id="1987501"/>
    <lineage>
        <taxon>Bacteria</taxon>
        <taxon>Bacillati</taxon>
        <taxon>Bacillota</taxon>
        <taxon>Clostridia</taxon>
        <taxon>Eubacteriales</taxon>
        <taxon>Oscillospiraceae</taxon>
        <taxon>Massiliimalia</taxon>
    </lineage>
</organism>
<accession>A0A8J6NZU4</accession>
<dbReference type="Gene3D" id="3.40.50.11540">
    <property type="entry name" value="NADH-ubiquinone oxidoreductase 51kDa subunit"/>
    <property type="match status" value="1"/>
</dbReference>
<proteinExistence type="inferred from homology"/>
<dbReference type="InterPro" id="IPR011538">
    <property type="entry name" value="Nuo51_FMN-bd"/>
</dbReference>
<feature type="binding site" evidence="8">
    <location>
        <position position="410"/>
    </location>
    <ligand>
        <name>[4Fe-4S] cluster</name>
        <dbReference type="ChEBI" id="CHEBI:49883"/>
        <label>2</label>
    </ligand>
</feature>
<evidence type="ECO:0000256" key="4">
    <source>
        <dbReference type="ARBA" id="ARBA00022737"/>
    </source>
</evidence>
<keyword evidence="2 8" id="KW-0004">4Fe-4S</keyword>
<dbReference type="GO" id="GO:0022900">
    <property type="term" value="P:electron transport chain"/>
    <property type="evidence" value="ECO:0007669"/>
    <property type="project" value="UniProtKB-UniRule"/>
</dbReference>
<evidence type="ECO:0000256" key="1">
    <source>
        <dbReference type="ARBA" id="ARBA00022448"/>
    </source>
</evidence>
<feature type="binding site" evidence="8">
    <location>
        <position position="368"/>
    </location>
    <ligand>
        <name>[4Fe-4S] cluster</name>
        <dbReference type="ChEBI" id="CHEBI:49883"/>
        <label>1</label>
    </ligand>
</feature>
<comment type="subcellular location">
    <subcellularLocation>
        <location evidence="8">Cell membrane</location>
        <topology evidence="8">Peripheral membrane protein</topology>
    </subcellularLocation>
</comment>
<evidence type="ECO:0000256" key="3">
    <source>
        <dbReference type="ARBA" id="ARBA00022723"/>
    </source>
</evidence>
<keyword evidence="7 8" id="KW-0411">Iron-sulfur</keyword>
<dbReference type="EC" id="7.-.-.-" evidence="8"/>
<comment type="similarity">
    <text evidence="8">Belongs to the 4Fe4S bacterial-type ferredoxin family. RnfC subfamily.</text>
</comment>
<keyword evidence="5 8" id="KW-0249">Electron transport</keyword>
<keyword evidence="8" id="KW-0472">Membrane</keyword>
<feature type="binding site" evidence="8">
    <location>
        <position position="375"/>
    </location>
    <ligand>
        <name>[4Fe-4S] cluster</name>
        <dbReference type="ChEBI" id="CHEBI:49883"/>
        <label>2</label>
    </ligand>
</feature>
<evidence type="ECO:0000256" key="6">
    <source>
        <dbReference type="ARBA" id="ARBA00023004"/>
    </source>
</evidence>
<keyword evidence="11" id="KW-1185">Reference proteome</keyword>
<feature type="domain" description="4Fe-4S ferredoxin-type" evidence="9">
    <location>
        <begin position="395"/>
        <end position="425"/>
    </location>
</feature>
<dbReference type="NCBIfam" id="TIGR01945">
    <property type="entry name" value="rnfC"/>
    <property type="match status" value="1"/>
</dbReference>
<dbReference type="SUPFAM" id="SSF46548">
    <property type="entry name" value="alpha-helical ferredoxin"/>
    <property type="match status" value="1"/>
</dbReference>
<comment type="subunit">
    <text evidence="8">The complex is composed of six subunits: RnfA, RnfB, RnfC, RnfD, RnfE and RnfG.</text>
</comment>
<feature type="domain" description="4Fe-4S ferredoxin-type" evidence="9">
    <location>
        <begin position="356"/>
        <end position="386"/>
    </location>
</feature>
<evidence type="ECO:0000256" key="8">
    <source>
        <dbReference type="HAMAP-Rule" id="MF_00461"/>
    </source>
</evidence>
<evidence type="ECO:0000256" key="5">
    <source>
        <dbReference type="ARBA" id="ARBA00022982"/>
    </source>
</evidence>
<dbReference type="OrthoDB" id="9767754at2"/>
<dbReference type="NCBIfam" id="NF003454">
    <property type="entry name" value="PRK05035.1"/>
    <property type="match status" value="1"/>
</dbReference>
<evidence type="ECO:0000313" key="11">
    <source>
        <dbReference type="Proteomes" id="UP000632659"/>
    </source>
</evidence>
<dbReference type="InterPro" id="IPR037225">
    <property type="entry name" value="Nuo51_FMN-bd_sf"/>
</dbReference>
<dbReference type="Proteomes" id="UP000632659">
    <property type="component" value="Unassembled WGS sequence"/>
</dbReference>
<comment type="cofactor">
    <cofactor evidence="8">
        <name>[4Fe-4S] cluster</name>
        <dbReference type="ChEBI" id="CHEBI:49883"/>
    </cofactor>
    <text evidence="8">Binds 2 [4Fe-4S] clusters per subunit.</text>
</comment>
<feature type="binding site" evidence="8">
    <location>
        <position position="407"/>
    </location>
    <ligand>
        <name>[4Fe-4S] cluster</name>
        <dbReference type="ChEBI" id="CHEBI:49883"/>
        <label>2</label>
    </ligand>
</feature>
<dbReference type="InterPro" id="IPR017896">
    <property type="entry name" value="4Fe4S_Fe-S-bd"/>
</dbReference>
<evidence type="ECO:0000259" key="9">
    <source>
        <dbReference type="PROSITE" id="PS51379"/>
    </source>
</evidence>
<sequence>MAIIKSRRSLKGVHVPHHKNTEHCESVLFRDVGEVVIPMQQHMGAPCQPTVKAGDLVKLGDKIGDSQEFFSAPIHASCSGTVVRVEDFWTVTGAQTKAVVIKNDGEYTVSESVKKPFISDKEDFIHAVRESGLVGLGGAGFPVHVKLAYKNPERIDTLVINAAECEPYITADFRECMENTDAVLAGIRAVKKYLNIKSVYFGIEANKPEALKLLDEKTESDPDFHVVQLKQLYPQGAEKSIIYAAAGIVVKDGKLPADCGVIVMNVSSVGFIGNYLETGMPLVSKRITVDGDCVNRPQNLVVPIGTPIRCVLEYCDGDLGCKKLLMGGPMMGTPVNSVDTPVIKNNNAILAFSHNDILGKQTTACIRCGKCVSVCPMNLMPTMLEKAYDRKDAEALNALHINLCINCGCCSYTCPAKRQLAQKNQLAKTFARKSAVKS</sequence>
<keyword evidence="8" id="KW-1278">Translocase</keyword>
<reference evidence="10" key="1">
    <citation type="submission" date="2020-08" db="EMBL/GenBank/DDBJ databases">
        <title>Genome public.</title>
        <authorList>
            <person name="Liu C."/>
            <person name="Sun Q."/>
        </authorList>
    </citation>
    <scope>NUCLEOTIDE SEQUENCE</scope>
    <source>
        <strain evidence="10">NSJ-15</strain>
    </source>
</reference>
<keyword evidence="8" id="KW-1003">Cell membrane</keyword>
<comment type="function">
    <text evidence="8">Part of a membrane-bound complex that couples electron transfer with translocation of ions across the membrane.</text>
</comment>
<gene>
    <name evidence="10" type="primary">rsxC</name>
    <name evidence="8" type="synonym">rnfC</name>
    <name evidence="10" type="ORF">H8702_04115</name>
</gene>
<dbReference type="Pfam" id="PF12838">
    <property type="entry name" value="Fer4_7"/>
    <property type="match status" value="1"/>
</dbReference>
<keyword evidence="6 8" id="KW-0408">Iron</keyword>
<dbReference type="GO" id="GO:0046872">
    <property type="term" value="F:metal ion binding"/>
    <property type="evidence" value="ECO:0007669"/>
    <property type="project" value="UniProtKB-KW"/>
</dbReference>
<dbReference type="PROSITE" id="PS00198">
    <property type="entry name" value="4FE4S_FER_1"/>
    <property type="match status" value="1"/>
</dbReference>
<dbReference type="InterPro" id="IPR010208">
    <property type="entry name" value="Ion_transpt_RnfC/RsxC"/>
</dbReference>
<feature type="binding site" evidence="8">
    <location>
        <position position="414"/>
    </location>
    <ligand>
        <name>[4Fe-4S] cluster</name>
        <dbReference type="ChEBI" id="CHEBI:49883"/>
        <label>1</label>
    </ligand>
</feature>
<dbReference type="InterPro" id="IPR017900">
    <property type="entry name" value="4Fe4S_Fe_S_CS"/>
</dbReference>
<comment type="caution">
    <text evidence="10">The sequence shown here is derived from an EMBL/GenBank/DDBJ whole genome shotgun (WGS) entry which is preliminary data.</text>
</comment>
<feature type="binding site" evidence="8">
    <location>
        <position position="365"/>
    </location>
    <ligand>
        <name>[4Fe-4S] cluster</name>
        <dbReference type="ChEBI" id="CHEBI:49883"/>
        <label>1</label>
    </ligand>
</feature>
<feature type="binding site" evidence="8">
    <location>
        <position position="371"/>
    </location>
    <ligand>
        <name>[4Fe-4S] cluster</name>
        <dbReference type="ChEBI" id="CHEBI:49883"/>
        <label>1</label>
    </ligand>
</feature>
<dbReference type="SUPFAM" id="SSF142019">
    <property type="entry name" value="Nqo1 FMN-binding domain-like"/>
    <property type="match status" value="1"/>
</dbReference>
<dbReference type="HAMAP" id="MF_00461">
    <property type="entry name" value="RsxC_RnfC"/>
    <property type="match status" value="1"/>
</dbReference>
<protein>
    <recommendedName>
        <fullName evidence="8">Ion-translocating oxidoreductase complex subunit C</fullName>
        <ecNumber evidence="8">7.-.-.-</ecNumber>
    </recommendedName>
    <alternativeName>
        <fullName evidence="8">Rnf electron transport complex subunit C</fullName>
    </alternativeName>
</protein>
<dbReference type="InterPro" id="IPR026902">
    <property type="entry name" value="RnfC_N"/>
</dbReference>
<keyword evidence="3 8" id="KW-0479">Metal-binding</keyword>
<dbReference type="GO" id="GO:0005886">
    <property type="term" value="C:plasma membrane"/>
    <property type="evidence" value="ECO:0007669"/>
    <property type="project" value="UniProtKB-SubCell"/>
</dbReference>
<dbReference type="Gene3D" id="3.30.70.20">
    <property type="match status" value="1"/>
</dbReference>
<evidence type="ECO:0000256" key="7">
    <source>
        <dbReference type="ARBA" id="ARBA00023014"/>
    </source>
</evidence>
<feature type="binding site" evidence="8">
    <location>
        <position position="404"/>
    </location>
    <ligand>
        <name>[4Fe-4S] cluster</name>
        <dbReference type="ChEBI" id="CHEBI:49883"/>
        <label>2</label>
    </ligand>
</feature>
<dbReference type="AlphaFoldDB" id="A0A8J6NZU4"/>
<dbReference type="PANTHER" id="PTHR43034:SF2">
    <property type="entry name" value="ION-TRANSLOCATING OXIDOREDUCTASE COMPLEX SUBUNIT C"/>
    <property type="match status" value="1"/>
</dbReference>
<evidence type="ECO:0000256" key="2">
    <source>
        <dbReference type="ARBA" id="ARBA00022485"/>
    </source>
</evidence>
<dbReference type="PROSITE" id="PS51379">
    <property type="entry name" value="4FE4S_FER_2"/>
    <property type="match status" value="2"/>
</dbReference>
<dbReference type="GO" id="GO:0009055">
    <property type="term" value="F:electron transfer activity"/>
    <property type="evidence" value="ECO:0007669"/>
    <property type="project" value="InterPro"/>
</dbReference>
<name>A0A8J6NZU4_9FIRM</name>